<dbReference type="InterPro" id="IPR011004">
    <property type="entry name" value="Trimer_LpxA-like_sf"/>
</dbReference>
<dbReference type="InterPro" id="IPR045304">
    <property type="entry name" value="LbH_SAT"/>
</dbReference>
<organism evidence="6 7">
    <name type="scientific">Haloferax larsenii</name>
    <dbReference type="NCBI Taxonomy" id="302484"/>
    <lineage>
        <taxon>Archaea</taxon>
        <taxon>Methanobacteriati</taxon>
        <taxon>Methanobacteriota</taxon>
        <taxon>Stenosarchaea group</taxon>
        <taxon>Halobacteria</taxon>
        <taxon>Halobacteriales</taxon>
        <taxon>Haloferacaceae</taxon>
        <taxon>Haloferax</taxon>
    </lineage>
</organism>
<dbReference type="OrthoDB" id="10940at2157"/>
<dbReference type="InterPro" id="IPR053376">
    <property type="entry name" value="Serine_acetyltransferase"/>
</dbReference>
<comment type="similarity">
    <text evidence="1">Belongs to the transferase hexapeptide repeat family.</text>
</comment>
<dbReference type="InterPro" id="IPR001451">
    <property type="entry name" value="Hexapep"/>
</dbReference>
<dbReference type="CDD" id="cd03354">
    <property type="entry name" value="LbH_SAT"/>
    <property type="match status" value="1"/>
</dbReference>
<dbReference type="PANTHER" id="PTHR42811">
    <property type="entry name" value="SERINE ACETYLTRANSFERASE"/>
    <property type="match status" value="1"/>
</dbReference>
<reference evidence="6 7" key="1">
    <citation type="submission" date="2016-10" db="EMBL/GenBank/DDBJ databases">
        <authorList>
            <person name="de Groot N.N."/>
        </authorList>
    </citation>
    <scope>NUCLEOTIDE SEQUENCE [LARGE SCALE GENOMIC DNA]</scope>
    <source>
        <strain evidence="6 7">CDM_5</strain>
    </source>
</reference>
<dbReference type="EC" id="2.3.1.30" evidence="2"/>
<dbReference type="Gene3D" id="2.160.10.10">
    <property type="entry name" value="Hexapeptide repeat proteins"/>
    <property type="match status" value="1"/>
</dbReference>
<evidence type="ECO:0000256" key="3">
    <source>
        <dbReference type="ARBA" id="ARBA00022605"/>
    </source>
</evidence>
<evidence type="ECO:0000256" key="2">
    <source>
        <dbReference type="ARBA" id="ARBA00013266"/>
    </source>
</evidence>
<dbReference type="SUPFAM" id="SSF51161">
    <property type="entry name" value="Trimeric LpxA-like enzymes"/>
    <property type="match status" value="1"/>
</dbReference>
<dbReference type="PROSITE" id="PS00101">
    <property type="entry name" value="HEXAPEP_TRANSFERASES"/>
    <property type="match status" value="1"/>
</dbReference>
<keyword evidence="5" id="KW-0012">Acyltransferase</keyword>
<dbReference type="Proteomes" id="UP000183894">
    <property type="component" value="Unassembled WGS sequence"/>
</dbReference>
<keyword evidence="4 6" id="KW-0808">Transferase</keyword>
<dbReference type="RefSeq" id="WP_074796670.1">
    <property type="nucleotide sequence ID" value="NZ_FOAD01000015.1"/>
</dbReference>
<evidence type="ECO:0000256" key="1">
    <source>
        <dbReference type="ARBA" id="ARBA00007274"/>
    </source>
</evidence>
<dbReference type="InterPro" id="IPR018357">
    <property type="entry name" value="Hexapep_transf_CS"/>
</dbReference>
<dbReference type="NCBIfam" id="NF041874">
    <property type="entry name" value="EPS_EpsC"/>
    <property type="match status" value="1"/>
</dbReference>
<dbReference type="GO" id="GO:0008652">
    <property type="term" value="P:amino acid biosynthetic process"/>
    <property type="evidence" value="ECO:0007669"/>
    <property type="project" value="UniProtKB-KW"/>
</dbReference>
<accession>A0A1H7UYL5</accession>
<dbReference type="InterPro" id="IPR042122">
    <property type="entry name" value="Ser_AcTrfase_N_sf"/>
</dbReference>
<dbReference type="EMBL" id="FOAD01000015">
    <property type="protein sequence ID" value="SEM01708.1"/>
    <property type="molecule type" value="Genomic_DNA"/>
</dbReference>
<dbReference type="Gene3D" id="1.10.3130.10">
    <property type="entry name" value="serine acetyltransferase, domain 1"/>
    <property type="match status" value="1"/>
</dbReference>
<protein>
    <recommendedName>
        <fullName evidence="2">serine O-acetyltransferase</fullName>
        <ecNumber evidence="2">2.3.1.30</ecNumber>
    </recommendedName>
</protein>
<proteinExistence type="inferred from homology"/>
<evidence type="ECO:0000256" key="5">
    <source>
        <dbReference type="ARBA" id="ARBA00023315"/>
    </source>
</evidence>
<dbReference type="Pfam" id="PF00132">
    <property type="entry name" value="Hexapep"/>
    <property type="match status" value="1"/>
</dbReference>
<evidence type="ECO:0000313" key="6">
    <source>
        <dbReference type="EMBL" id="SEM01708.1"/>
    </source>
</evidence>
<name>A0A1H7UYL5_HALLR</name>
<evidence type="ECO:0000256" key="4">
    <source>
        <dbReference type="ARBA" id="ARBA00022679"/>
    </source>
</evidence>
<keyword evidence="3" id="KW-0028">Amino-acid biosynthesis</keyword>
<dbReference type="AlphaFoldDB" id="A0A1H7UYL5"/>
<dbReference type="GO" id="GO:0009001">
    <property type="term" value="F:serine O-acetyltransferase activity"/>
    <property type="evidence" value="ECO:0007669"/>
    <property type="project" value="UniProtKB-EC"/>
</dbReference>
<evidence type="ECO:0000313" key="7">
    <source>
        <dbReference type="Proteomes" id="UP000183894"/>
    </source>
</evidence>
<sequence length="300" mass="33290">MSYTYTGDAHRALFASYRADTDPFPTDTSLVFPRRDHMRDDVHLLKRLIFPRAWNGGDLVEDESVLEDTVVEFASLCYRGIAPYLQEMSGEKDAETDGAGDPAEMVETLLDCLPDLRATLKKDVEAAYKGDPAARSYVEIIRSYPGMQAIIVQRVAHVLYEAGAPEYARELTEYAKMESGIDIHPGAEIGDYFFIDHGTGVVIGETVTIGDWARIYQDVTLGALHFEEEENDQHMLKKGYKRHPDIGDSVVIGAGTKVLGAVTIGDHVSIGANSWVTEDIPDHTSVFISEHPTHERKSND</sequence>
<gene>
    <name evidence="6" type="ORF">SAMN04488691_11517</name>
</gene>